<evidence type="ECO:0000313" key="1">
    <source>
        <dbReference type="EMBL" id="MBC6112649.1"/>
    </source>
</evidence>
<proteinExistence type="predicted"/>
<dbReference type="Proteomes" id="UP000652755">
    <property type="component" value="Unassembled WGS sequence"/>
</dbReference>
<evidence type="ECO:0000313" key="2">
    <source>
        <dbReference type="Proteomes" id="UP000652755"/>
    </source>
</evidence>
<comment type="caution">
    <text evidence="1">The sequence shown here is derived from an EMBL/GenBank/DDBJ whole genome shotgun (WGS) entry which is preliminary data.</text>
</comment>
<accession>A0ABR7KX03</accession>
<protein>
    <recommendedName>
        <fullName evidence="3">DUF4369 domain-containing protein</fullName>
    </recommendedName>
</protein>
<dbReference type="EMBL" id="JACRYL010000024">
    <property type="protein sequence ID" value="MBC6112649.1"/>
    <property type="molecule type" value="Genomic_DNA"/>
</dbReference>
<gene>
    <name evidence="1" type="ORF">H7U22_19680</name>
</gene>
<reference evidence="1 2" key="1">
    <citation type="submission" date="2020-08" db="EMBL/GenBank/DDBJ databases">
        <authorList>
            <person name="Sun Q."/>
            <person name="Inoue M."/>
        </authorList>
    </citation>
    <scope>NUCLEOTIDE SEQUENCE [LARGE SCALE GENOMIC DNA]</scope>
    <source>
        <strain evidence="1 2">CCM 8938</strain>
    </source>
</reference>
<sequence>MNVINIWVLNLFLIVFGVFTKPIIVIAQDTIIVNTCSVKKKMAFINEKLNSCEDQVYPKFNYFQCIRKSNADTEIRFYSQRGNLGNLRLYQFYKDSIRTIDFRFLFLIDNINHKNLEIPNYKFLGLFKEQRLYVKKVSENLIEEKEEVCRFFSQIVDSEISSVLDGSLLDEDIRSKFPELNQYAEALNYVEFKFQNHFKDLKIPSIIYDSNVENQIPALKKIRNFYAVLKEIDEME</sequence>
<keyword evidence="2" id="KW-1185">Reference proteome</keyword>
<name>A0ABR7KX03_9SPHI</name>
<organism evidence="1 2">
    <name type="scientific">Pedobacter fastidiosus</name>
    <dbReference type="NCBI Taxonomy" id="2765361"/>
    <lineage>
        <taxon>Bacteria</taxon>
        <taxon>Pseudomonadati</taxon>
        <taxon>Bacteroidota</taxon>
        <taxon>Sphingobacteriia</taxon>
        <taxon>Sphingobacteriales</taxon>
        <taxon>Sphingobacteriaceae</taxon>
        <taxon>Pedobacter</taxon>
    </lineage>
</organism>
<evidence type="ECO:0008006" key="3">
    <source>
        <dbReference type="Google" id="ProtNLM"/>
    </source>
</evidence>
<dbReference type="RefSeq" id="WP_187073068.1">
    <property type="nucleotide sequence ID" value="NZ_JACRYL010000024.1"/>
</dbReference>